<dbReference type="Pfam" id="PF07191">
    <property type="entry name" value="Zn_ribbon_6"/>
    <property type="match status" value="1"/>
</dbReference>
<name>A0ABW9GL24_9GAMM</name>
<protein>
    <submittedName>
        <fullName evidence="1">Zinc ribbon domain-containing protein</fullName>
    </submittedName>
</protein>
<accession>A0ABW9GL24</accession>
<dbReference type="RefSeq" id="WP_041994396.1">
    <property type="nucleotide sequence ID" value="NZ_CDBT01000010.1"/>
</dbReference>
<dbReference type="InterPro" id="IPR010807">
    <property type="entry name" value="YfgJ-like"/>
</dbReference>
<evidence type="ECO:0000313" key="1">
    <source>
        <dbReference type="EMBL" id="MFM4891856.1"/>
    </source>
</evidence>
<keyword evidence="2" id="KW-1185">Reference proteome</keyword>
<evidence type="ECO:0000313" key="2">
    <source>
        <dbReference type="Proteomes" id="UP001630969"/>
    </source>
</evidence>
<dbReference type="GeneID" id="97219042"/>
<proteinExistence type="predicted"/>
<dbReference type="EMBL" id="JBGXBU010000001">
    <property type="protein sequence ID" value="MFM4891856.1"/>
    <property type="molecule type" value="Genomic_DNA"/>
</dbReference>
<sequence>MNDSTPCCPLCAAALDPRHGEQRCPGCHAELRFEASCPDCGAPLERLQACGAVDYFCQGCSSLISKRRVIFAITPVDE</sequence>
<organism evidence="1 2">
    <name type="scientific">Aeromonas bivalvium</name>
    <dbReference type="NCBI Taxonomy" id="440079"/>
    <lineage>
        <taxon>Bacteria</taxon>
        <taxon>Pseudomonadati</taxon>
        <taxon>Pseudomonadota</taxon>
        <taxon>Gammaproteobacteria</taxon>
        <taxon>Aeromonadales</taxon>
        <taxon>Aeromonadaceae</taxon>
        <taxon>Aeromonas</taxon>
    </lineage>
</organism>
<dbReference type="SUPFAM" id="SSF161187">
    <property type="entry name" value="YfgJ-like"/>
    <property type="match status" value="1"/>
</dbReference>
<dbReference type="Gene3D" id="2.10.290.10">
    <property type="entry name" value="YfgJ-like"/>
    <property type="match status" value="1"/>
</dbReference>
<dbReference type="Proteomes" id="UP001630969">
    <property type="component" value="Unassembled WGS sequence"/>
</dbReference>
<dbReference type="InterPro" id="IPR029037">
    <property type="entry name" value="DUF1407/YfgJ-like_sf"/>
</dbReference>
<comment type="caution">
    <text evidence="1">The sequence shown here is derived from an EMBL/GenBank/DDBJ whole genome shotgun (WGS) entry which is preliminary data.</text>
</comment>
<gene>
    <name evidence="1" type="ORF">ACEUDJ_03045</name>
</gene>
<reference evidence="1 2" key="1">
    <citation type="submission" date="2024-09" db="EMBL/GenBank/DDBJ databases">
        <title>Aeromonas strains Genome sequencing and assembly.</title>
        <authorList>
            <person name="Hu X."/>
            <person name="Tang B."/>
        </authorList>
    </citation>
    <scope>NUCLEOTIDE SEQUENCE [LARGE SCALE GENOMIC DNA]</scope>
    <source>
        <strain evidence="1 2">NB23SCDHY001</strain>
    </source>
</reference>